<name>A0A2M7LWP4_9BACT</name>
<dbReference type="Proteomes" id="UP000229708">
    <property type="component" value="Unassembled WGS sequence"/>
</dbReference>
<dbReference type="EMBL" id="PFJI01000133">
    <property type="protein sequence ID" value="PIX72500.1"/>
    <property type="molecule type" value="Genomic_DNA"/>
</dbReference>
<gene>
    <name evidence="1" type="ORF">COZ39_02855</name>
</gene>
<sequence length="100" mass="11341">MAKTNEIIISEIKAFMAKWGGRYIDWYVGIASDPRQRLFNDHGVNEKSDGWIYREAFNSDSTRLVEDYFVNTLGTSGDTGGGDNTTKFIYAYKKASHTTE</sequence>
<accession>A0A2M7LWP4</accession>
<proteinExistence type="predicted"/>
<evidence type="ECO:0000313" key="1">
    <source>
        <dbReference type="EMBL" id="PIX72500.1"/>
    </source>
</evidence>
<evidence type="ECO:0000313" key="2">
    <source>
        <dbReference type="Proteomes" id="UP000229708"/>
    </source>
</evidence>
<comment type="caution">
    <text evidence="1">The sequence shown here is derived from an EMBL/GenBank/DDBJ whole genome shotgun (WGS) entry which is preliminary data.</text>
</comment>
<dbReference type="AlphaFoldDB" id="A0A2M7LWP4"/>
<organism evidence="1 2">
    <name type="scientific">Candidatus Roizmanbacteria bacterium CG_4_10_14_3_um_filter_33_21</name>
    <dbReference type="NCBI Taxonomy" id="1974830"/>
    <lineage>
        <taxon>Bacteria</taxon>
        <taxon>Candidatus Roizmaniibacteriota</taxon>
    </lineage>
</organism>
<reference evidence="2" key="1">
    <citation type="submission" date="2017-09" db="EMBL/GenBank/DDBJ databases">
        <title>Depth-based differentiation of microbial function through sediment-hosted aquifers and enrichment of novel symbionts in the deep terrestrial subsurface.</title>
        <authorList>
            <person name="Probst A.J."/>
            <person name="Ladd B."/>
            <person name="Jarett J.K."/>
            <person name="Geller-Mcgrath D.E."/>
            <person name="Sieber C.M.K."/>
            <person name="Emerson J.B."/>
            <person name="Anantharaman K."/>
            <person name="Thomas B.C."/>
            <person name="Malmstrom R."/>
            <person name="Stieglmeier M."/>
            <person name="Klingl A."/>
            <person name="Woyke T."/>
            <person name="Ryan C.M."/>
            <person name="Banfield J.F."/>
        </authorList>
    </citation>
    <scope>NUCLEOTIDE SEQUENCE [LARGE SCALE GENOMIC DNA]</scope>
</reference>
<protein>
    <submittedName>
        <fullName evidence="1">Uncharacterized protein</fullName>
    </submittedName>
</protein>